<feature type="compositionally biased region" description="Basic and acidic residues" evidence="6">
    <location>
        <begin position="329"/>
        <end position="344"/>
    </location>
</feature>
<gene>
    <name evidence="8" type="ORF">ACEWY4_011718</name>
</gene>
<feature type="compositionally biased region" description="Polar residues" evidence="6">
    <location>
        <begin position="95"/>
        <end position="105"/>
    </location>
</feature>
<dbReference type="GO" id="GO:0004674">
    <property type="term" value="F:protein serine/threonine kinase activity"/>
    <property type="evidence" value="ECO:0007669"/>
    <property type="project" value="UniProtKB-KW"/>
</dbReference>
<evidence type="ECO:0000259" key="7">
    <source>
        <dbReference type="PROSITE" id="PS50042"/>
    </source>
</evidence>
<evidence type="ECO:0000313" key="9">
    <source>
        <dbReference type="Proteomes" id="UP001591681"/>
    </source>
</evidence>
<dbReference type="InterPro" id="IPR000595">
    <property type="entry name" value="cNMP-bd_dom"/>
</dbReference>
<comment type="caution">
    <text evidence="8">The sequence shown here is derived from an EMBL/GenBank/DDBJ whole genome shotgun (WGS) entry which is preliminary data.</text>
</comment>
<keyword evidence="5" id="KW-0067">ATP-binding</keyword>
<evidence type="ECO:0000313" key="8">
    <source>
        <dbReference type="EMBL" id="KAL2091920.1"/>
    </source>
</evidence>
<dbReference type="SMART" id="SM00100">
    <property type="entry name" value="cNMP"/>
    <property type="match status" value="2"/>
</dbReference>
<keyword evidence="9" id="KW-1185">Reference proteome</keyword>
<evidence type="ECO:0000256" key="3">
    <source>
        <dbReference type="ARBA" id="ARBA00022741"/>
    </source>
</evidence>
<keyword evidence="3" id="KW-0547">Nucleotide-binding</keyword>
<name>A0ABD1JYK8_9TELE</name>
<dbReference type="Gene3D" id="2.60.120.10">
    <property type="entry name" value="Jelly Rolls"/>
    <property type="match status" value="2"/>
</dbReference>
<evidence type="ECO:0000256" key="6">
    <source>
        <dbReference type="SAM" id="MobiDB-lite"/>
    </source>
</evidence>
<dbReference type="AlphaFoldDB" id="A0ABD1JYK8"/>
<dbReference type="PANTHER" id="PTHR24353:SF68">
    <property type="match status" value="1"/>
</dbReference>
<keyword evidence="2" id="KW-0808">Transferase</keyword>
<dbReference type="GO" id="GO:0005524">
    <property type="term" value="F:ATP binding"/>
    <property type="evidence" value="ECO:0007669"/>
    <property type="project" value="UniProtKB-KW"/>
</dbReference>
<keyword evidence="1" id="KW-0723">Serine/threonine-protein kinase</keyword>
<feature type="region of interest" description="Disordered" evidence="6">
    <location>
        <begin position="86"/>
        <end position="106"/>
    </location>
</feature>
<reference evidence="8 9" key="1">
    <citation type="submission" date="2024-09" db="EMBL/GenBank/DDBJ databases">
        <title>A chromosome-level genome assembly of Gray's grenadier anchovy, Coilia grayii.</title>
        <authorList>
            <person name="Fu Z."/>
        </authorList>
    </citation>
    <scope>NUCLEOTIDE SEQUENCE [LARGE SCALE GENOMIC DNA]</scope>
    <source>
        <strain evidence="8">G4</strain>
        <tissue evidence="8">Muscle</tissue>
    </source>
</reference>
<feature type="domain" description="Cyclic nucleotide-binding" evidence="7">
    <location>
        <begin position="236"/>
        <end position="310"/>
    </location>
</feature>
<dbReference type="CDD" id="cd12086">
    <property type="entry name" value="DD_cGKI-beta"/>
    <property type="match status" value="1"/>
</dbReference>
<dbReference type="InterPro" id="IPR014710">
    <property type="entry name" value="RmlC-like_jellyroll"/>
</dbReference>
<feature type="region of interest" description="Disordered" evidence="6">
    <location>
        <begin position="315"/>
        <end position="344"/>
    </location>
</feature>
<evidence type="ECO:0000256" key="4">
    <source>
        <dbReference type="ARBA" id="ARBA00022777"/>
    </source>
</evidence>
<dbReference type="Proteomes" id="UP001591681">
    <property type="component" value="Unassembled WGS sequence"/>
</dbReference>
<dbReference type="CDD" id="cd00038">
    <property type="entry name" value="CAP_ED"/>
    <property type="match status" value="2"/>
</dbReference>
<dbReference type="SUPFAM" id="SSF51206">
    <property type="entry name" value="cAMP-binding domain-like"/>
    <property type="match status" value="2"/>
</dbReference>
<dbReference type="PROSITE" id="PS50042">
    <property type="entry name" value="CNMP_BINDING_3"/>
    <property type="match status" value="2"/>
</dbReference>
<evidence type="ECO:0000256" key="2">
    <source>
        <dbReference type="ARBA" id="ARBA00022679"/>
    </source>
</evidence>
<feature type="domain" description="Cyclic nucleotide-binding" evidence="7">
    <location>
        <begin position="118"/>
        <end position="233"/>
    </location>
</feature>
<dbReference type="Gene3D" id="1.20.5.170">
    <property type="match status" value="1"/>
</dbReference>
<dbReference type="InterPro" id="IPR018490">
    <property type="entry name" value="cNMP-bd_dom_sf"/>
</dbReference>
<proteinExistence type="predicted"/>
<protein>
    <recommendedName>
        <fullName evidence="7">Cyclic nucleotide-binding domain-containing protein</fullName>
    </recommendedName>
</protein>
<keyword evidence="4" id="KW-0418">Kinase</keyword>
<dbReference type="PANTHER" id="PTHR24353">
    <property type="entry name" value="CYCLIC NUCLEOTIDE-DEPENDENT PROTEIN KINASE"/>
    <property type="match status" value="1"/>
</dbReference>
<organism evidence="8 9">
    <name type="scientific">Coilia grayii</name>
    <name type="common">Gray's grenadier anchovy</name>
    <dbReference type="NCBI Taxonomy" id="363190"/>
    <lineage>
        <taxon>Eukaryota</taxon>
        <taxon>Metazoa</taxon>
        <taxon>Chordata</taxon>
        <taxon>Craniata</taxon>
        <taxon>Vertebrata</taxon>
        <taxon>Euteleostomi</taxon>
        <taxon>Actinopterygii</taxon>
        <taxon>Neopterygii</taxon>
        <taxon>Teleostei</taxon>
        <taxon>Clupei</taxon>
        <taxon>Clupeiformes</taxon>
        <taxon>Clupeoidei</taxon>
        <taxon>Engraulidae</taxon>
        <taxon>Coilinae</taxon>
        <taxon>Coilia</taxon>
    </lineage>
</organism>
<dbReference type="EMBL" id="JBHFQA010000010">
    <property type="protein sequence ID" value="KAL2091920.1"/>
    <property type="molecule type" value="Genomic_DNA"/>
</dbReference>
<sequence length="344" mass="38683">MGTLRDLQFALQLKIEELRQRDTLIDELELELDAKDDLIRRLQGELDRMRVTLSTPGSSAAGCLALRNSSQRVKRRAVMAEPTGWVDKQVPPQPTLTSHSKSPESQELIRGALQENSLTKHLERGQILALVDCMHPNTVSQGSCVIREGDNTSLAYVIEEGKIEETKAGHKLQTLEAGRLVGEIALLHSHTCSTTLTAVINCKLWVIDRQSFQSIMLTSGHRRISQALDLLRSVPFFRSLAEDALMKASDALEECRYSEGDYIIRHGSPADAFFVVSQGQVKVTERRSVSEEPMCLSTLGRGDWFGERALRGKEIKEEGRNEEEEVDEEKVKEEKDVEEEEKKE</sequence>
<evidence type="ECO:0000256" key="1">
    <source>
        <dbReference type="ARBA" id="ARBA00022527"/>
    </source>
</evidence>
<accession>A0ABD1JYK8</accession>
<dbReference type="Pfam" id="PF00027">
    <property type="entry name" value="cNMP_binding"/>
    <property type="match status" value="2"/>
</dbReference>
<evidence type="ECO:0000256" key="5">
    <source>
        <dbReference type="ARBA" id="ARBA00022840"/>
    </source>
</evidence>